<dbReference type="Gene3D" id="2.40.50.100">
    <property type="match status" value="1"/>
</dbReference>
<gene>
    <name evidence="3" type="ORF">HJA_07907</name>
</gene>
<dbReference type="GO" id="GO:0015562">
    <property type="term" value="F:efflux transmembrane transporter activity"/>
    <property type="evidence" value="ECO:0007669"/>
    <property type="project" value="TreeGrafter"/>
</dbReference>
<sequence>MNRSTIIAATILVVIVAYFGLRSVMRGSISSHKEEAVAERTDDIPSAVIQVLNAEPHLMQITAKGRTEPDKSVTVKAGTTGTVVSTPAREGSFVKAGTLLCGLDVEARSARVKEAEAQRASAEVSYEAAASLAEKGLGPVNQATAAKAQLDAAEAAVNAAKVELGKTQIRAPFDGIFETRLAEAGDFLSPGQACGVLVDMDPVIVSVQVSEAEAGKLKTGMTGETLLADGRRFPATLRYVARTASDTTRTFLVEAKLDTGDEIVAAGVTSQLVLPVGDVQATKISAGLLTLSDAGQLGVRYVDDTDTVRFAPVTVIDETPNGAWVTGLPERTSIISLGQDYLSEGASVKPVPAGGAQP</sequence>
<comment type="similarity">
    <text evidence="1">Belongs to the membrane fusion protein (MFP) (TC 8.A.1) family.</text>
</comment>
<evidence type="ECO:0000313" key="4">
    <source>
        <dbReference type="Proteomes" id="UP000024816"/>
    </source>
</evidence>
<dbReference type="OrthoDB" id="9806939at2"/>
<evidence type="ECO:0000313" key="3">
    <source>
        <dbReference type="EMBL" id="KCZ89205.1"/>
    </source>
</evidence>
<dbReference type="PANTHER" id="PTHR30469">
    <property type="entry name" value="MULTIDRUG RESISTANCE PROTEIN MDTA"/>
    <property type="match status" value="1"/>
</dbReference>
<keyword evidence="2" id="KW-0472">Membrane</keyword>
<evidence type="ECO:0000256" key="2">
    <source>
        <dbReference type="SAM" id="Phobius"/>
    </source>
</evidence>
<dbReference type="InterPro" id="IPR006143">
    <property type="entry name" value="RND_pump_MFP"/>
</dbReference>
<feature type="transmembrane region" description="Helical" evidence="2">
    <location>
        <begin position="6"/>
        <end position="25"/>
    </location>
</feature>
<keyword evidence="2" id="KW-1133">Transmembrane helix</keyword>
<dbReference type="PANTHER" id="PTHR30469:SF29">
    <property type="entry name" value="BLR2860 PROTEIN"/>
    <property type="match status" value="1"/>
</dbReference>
<dbReference type="STRING" id="1280952.HJA_07907"/>
<keyword evidence="4" id="KW-1185">Reference proteome</keyword>
<dbReference type="Proteomes" id="UP000024816">
    <property type="component" value="Unassembled WGS sequence"/>
</dbReference>
<dbReference type="RefSeq" id="WP_035580476.1">
    <property type="nucleotide sequence ID" value="NZ_ARYJ01000004.1"/>
</dbReference>
<dbReference type="Gene3D" id="2.40.30.170">
    <property type="match status" value="1"/>
</dbReference>
<dbReference type="PATRIC" id="fig|1280952.3.peg.1569"/>
<dbReference type="EMBL" id="ARYJ01000004">
    <property type="protein sequence ID" value="KCZ89205.1"/>
    <property type="molecule type" value="Genomic_DNA"/>
</dbReference>
<reference evidence="3 4" key="1">
    <citation type="journal article" date="2014" name="Antonie Van Leeuwenhoek">
        <title>Hyphomonas beringensis sp. nov. and Hyphomonas chukchiensis sp. nov., isolated from surface seawater of the Bering Sea and Chukchi Sea.</title>
        <authorList>
            <person name="Li C."/>
            <person name="Lai Q."/>
            <person name="Li G."/>
            <person name="Dong C."/>
            <person name="Wang J."/>
            <person name="Liao Y."/>
            <person name="Shao Z."/>
        </authorList>
    </citation>
    <scope>NUCLEOTIDE SEQUENCE [LARGE SCALE GENOMIC DNA]</scope>
    <source>
        <strain evidence="3 4">VP2</strain>
    </source>
</reference>
<dbReference type="GO" id="GO:1990281">
    <property type="term" value="C:efflux pump complex"/>
    <property type="evidence" value="ECO:0007669"/>
    <property type="project" value="TreeGrafter"/>
</dbReference>
<dbReference type="SUPFAM" id="SSF111369">
    <property type="entry name" value="HlyD-like secretion proteins"/>
    <property type="match status" value="1"/>
</dbReference>
<proteinExistence type="inferred from homology"/>
<dbReference type="AlphaFoldDB" id="A0A059FEX9"/>
<accession>A0A059FEX9</accession>
<dbReference type="NCBIfam" id="TIGR01730">
    <property type="entry name" value="RND_mfp"/>
    <property type="match status" value="1"/>
</dbReference>
<name>A0A059FEX9_9PROT</name>
<comment type="caution">
    <text evidence="3">The sequence shown here is derived from an EMBL/GenBank/DDBJ whole genome shotgun (WGS) entry which is preliminary data.</text>
</comment>
<protein>
    <submittedName>
        <fullName evidence="3">RND family efflux transporter MFP subunit</fullName>
    </submittedName>
</protein>
<organism evidence="3 4">
    <name type="scientific">Hyphomonas jannaschiana VP2</name>
    <dbReference type="NCBI Taxonomy" id="1280952"/>
    <lineage>
        <taxon>Bacteria</taxon>
        <taxon>Pseudomonadati</taxon>
        <taxon>Pseudomonadota</taxon>
        <taxon>Alphaproteobacteria</taxon>
        <taxon>Hyphomonadales</taxon>
        <taxon>Hyphomonadaceae</taxon>
        <taxon>Hyphomonas</taxon>
    </lineage>
</organism>
<evidence type="ECO:0000256" key="1">
    <source>
        <dbReference type="ARBA" id="ARBA00009477"/>
    </source>
</evidence>
<keyword evidence="2" id="KW-0812">Transmembrane</keyword>
<dbReference type="Gene3D" id="1.10.287.470">
    <property type="entry name" value="Helix hairpin bin"/>
    <property type="match status" value="1"/>
</dbReference>
<dbReference type="eggNOG" id="COG0845">
    <property type="taxonomic scope" value="Bacteria"/>
</dbReference>